<accession>A0A150GZD9</accession>
<sequence>MESFEERRELMEALTEFMRQKGDDPRAVREVAQEGLKEFMLARGKDPDDPCDVMRFKGTLSMLRGR</sequence>
<keyword evidence="2" id="KW-1185">Reference proteome</keyword>
<proteinExistence type="predicted"/>
<reference evidence="2" key="1">
    <citation type="journal article" date="2016" name="Nat. Commun.">
        <title>The Gonium pectorale genome demonstrates co-option of cell cycle regulation during the evolution of multicellularity.</title>
        <authorList>
            <person name="Hanschen E.R."/>
            <person name="Marriage T.N."/>
            <person name="Ferris P.J."/>
            <person name="Hamaji T."/>
            <person name="Toyoda A."/>
            <person name="Fujiyama A."/>
            <person name="Neme R."/>
            <person name="Noguchi H."/>
            <person name="Minakuchi Y."/>
            <person name="Suzuki M."/>
            <person name="Kawai-Toyooka H."/>
            <person name="Smith D.R."/>
            <person name="Sparks H."/>
            <person name="Anderson J."/>
            <person name="Bakaric R."/>
            <person name="Luria V."/>
            <person name="Karger A."/>
            <person name="Kirschner M.W."/>
            <person name="Durand P.M."/>
            <person name="Michod R.E."/>
            <person name="Nozaki H."/>
            <person name="Olson B.J."/>
        </authorList>
    </citation>
    <scope>NUCLEOTIDE SEQUENCE [LARGE SCALE GENOMIC DNA]</scope>
    <source>
        <strain evidence="2">NIES-2863</strain>
    </source>
</reference>
<dbReference type="AlphaFoldDB" id="A0A150GZD9"/>
<dbReference type="Proteomes" id="UP000075714">
    <property type="component" value="Unassembled WGS sequence"/>
</dbReference>
<evidence type="ECO:0000313" key="2">
    <source>
        <dbReference type="Proteomes" id="UP000075714"/>
    </source>
</evidence>
<dbReference type="EMBL" id="LSYV01000004">
    <property type="protein sequence ID" value="KXZ55287.1"/>
    <property type="molecule type" value="Genomic_DNA"/>
</dbReference>
<gene>
    <name evidence="1" type="ORF">GPECTOR_3g423</name>
</gene>
<comment type="caution">
    <text evidence="1">The sequence shown here is derived from an EMBL/GenBank/DDBJ whole genome shotgun (WGS) entry which is preliminary data.</text>
</comment>
<name>A0A150GZD9_GONPE</name>
<organism evidence="1 2">
    <name type="scientific">Gonium pectorale</name>
    <name type="common">Green alga</name>
    <dbReference type="NCBI Taxonomy" id="33097"/>
    <lineage>
        <taxon>Eukaryota</taxon>
        <taxon>Viridiplantae</taxon>
        <taxon>Chlorophyta</taxon>
        <taxon>core chlorophytes</taxon>
        <taxon>Chlorophyceae</taxon>
        <taxon>CS clade</taxon>
        <taxon>Chlamydomonadales</taxon>
        <taxon>Volvocaceae</taxon>
        <taxon>Gonium</taxon>
    </lineage>
</organism>
<evidence type="ECO:0000313" key="1">
    <source>
        <dbReference type="EMBL" id="KXZ55287.1"/>
    </source>
</evidence>
<protein>
    <submittedName>
        <fullName evidence="1">Uncharacterized protein</fullName>
    </submittedName>
</protein>